<dbReference type="Pfam" id="PF00590">
    <property type="entry name" value="TP_methylase"/>
    <property type="match status" value="1"/>
</dbReference>
<keyword evidence="10" id="KW-1185">Reference proteome</keyword>
<comment type="similarity">
    <text evidence="6">Belongs to the precorrin methyltransferase family.</text>
</comment>
<dbReference type="PANTHER" id="PTHR45790:SF3">
    <property type="entry name" value="S-ADENOSYL-L-METHIONINE-DEPENDENT UROPORPHYRINOGEN III METHYLTRANSFERASE, CHLOROPLASTIC"/>
    <property type="match status" value="1"/>
</dbReference>
<dbReference type="EMBL" id="AP024169">
    <property type="protein sequence ID" value="BCN32171.1"/>
    <property type="molecule type" value="Genomic_DNA"/>
</dbReference>
<accession>A0A7R7ENK2</accession>
<evidence type="ECO:0000259" key="8">
    <source>
        <dbReference type="Pfam" id="PF02602"/>
    </source>
</evidence>
<evidence type="ECO:0000256" key="1">
    <source>
        <dbReference type="ARBA" id="ARBA00012162"/>
    </source>
</evidence>
<dbReference type="FunFam" id="3.30.950.10:FF:000001">
    <property type="entry name" value="Siroheme synthase"/>
    <property type="match status" value="1"/>
</dbReference>
<proteinExistence type="inferred from homology"/>
<dbReference type="Gene3D" id="3.30.950.10">
    <property type="entry name" value="Methyltransferase, Cobalt-precorrin-4 Transmethylase, Domain 2"/>
    <property type="match status" value="1"/>
</dbReference>
<dbReference type="GO" id="GO:0004851">
    <property type="term" value="F:uroporphyrin-III C-methyltransferase activity"/>
    <property type="evidence" value="ECO:0007669"/>
    <property type="project" value="UniProtKB-EC"/>
</dbReference>
<dbReference type="Gene3D" id="3.40.50.10090">
    <property type="match status" value="2"/>
</dbReference>
<dbReference type="CDD" id="cd06578">
    <property type="entry name" value="HemD"/>
    <property type="match status" value="1"/>
</dbReference>
<feature type="domain" description="Tetrapyrrole methylase" evidence="7">
    <location>
        <begin position="6"/>
        <end position="218"/>
    </location>
</feature>
<evidence type="ECO:0000313" key="10">
    <source>
        <dbReference type="Proteomes" id="UP000595897"/>
    </source>
</evidence>
<dbReference type="InterPro" id="IPR000878">
    <property type="entry name" value="4pyrrol_Mease"/>
</dbReference>
<dbReference type="InterPro" id="IPR006366">
    <property type="entry name" value="CobA/CysG_C"/>
</dbReference>
<keyword evidence="2 6" id="KW-0489">Methyltransferase</keyword>
<dbReference type="InterPro" id="IPR014777">
    <property type="entry name" value="4pyrrole_Mease_sub1"/>
</dbReference>
<dbReference type="Gene3D" id="3.40.1010.10">
    <property type="entry name" value="Cobalt-precorrin-4 Transmethylase, Domain 1"/>
    <property type="match status" value="1"/>
</dbReference>
<dbReference type="InterPro" id="IPR003043">
    <property type="entry name" value="Uropor_MeTrfase_CS"/>
</dbReference>
<dbReference type="PANTHER" id="PTHR45790">
    <property type="entry name" value="SIROHEME SYNTHASE-RELATED"/>
    <property type="match status" value="1"/>
</dbReference>
<keyword evidence="4" id="KW-0949">S-adenosyl-L-methionine</keyword>
<organism evidence="9 10">
    <name type="scientific">Anaeromicropila herbilytica</name>
    <dbReference type="NCBI Taxonomy" id="2785025"/>
    <lineage>
        <taxon>Bacteria</taxon>
        <taxon>Bacillati</taxon>
        <taxon>Bacillota</taxon>
        <taxon>Clostridia</taxon>
        <taxon>Lachnospirales</taxon>
        <taxon>Lachnospiraceae</taxon>
        <taxon>Anaeromicropila</taxon>
    </lineage>
</organism>
<feature type="domain" description="Tetrapyrrole biosynthesis uroporphyrinogen III synthase" evidence="8">
    <location>
        <begin position="267"/>
        <end position="494"/>
    </location>
</feature>
<dbReference type="NCBIfam" id="TIGR01469">
    <property type="entry name" value="cobA_cysG_Cterm"/>
    <property type="match status" value="1"/>
</dbReference>
<evidence type="ECO:0000256" key="5">
    <source>
        <dbReference type="ARBA" id="ARBA00023244"/>
    </source>
</evidence>
<dbReference type="InterPro" id="IPR050161">
    <property type="entry name" value="Siro_Cobalamin_biosynth"/>
</dbReference>
<dbReference type="GO" id="GO:0019354">
    <property type="term" value="P:siroheme biosynthetic process"/>
    <property type="evidence" value="ECO:0007669"/>
    <property type="project" value="InterPro"/>
</dbReference>
<dbReference type="Proteomes" id="UP000595897">
    <property type="component" value="Chromosome"/>
</dbReference>
<dbReference type="EC" id="2.1.1.107" evidence="1"/>
<dbReference type="InterPro" id="IPR003754">
    <property type="entry name" value="4pyrrol_synth_uPrphyn_synth"/>
</dbReference>
<dbReference type="AlphaFoldDB" id="A0A7R7ENK2"/>
<evidence type="ECO:0000256" key="3">
    <source>
        <dbReference type="ARBA" id="ARBA00022679"/>
    </source>
</evidence>
<dbReference type="CDD" id="cd11642">
    <property type="entry name" value="SUMT"/>
    <property type="match status" value="1"/>
</dbReference>
<dbReference type="PROSITE" id="PS00840">
    <property type="entry name" value="SUMT_2"/>
    <property type="match status" value="1"/>
</dbReference>
<reference evidence="9 10" key="1">
    <citation type="submission" date="2020-11" db="EMBL/GenBank/DDBJ databases">
        <title>Draft genome sequencing of a Lachnospiraceae strain isolated from anoxic soil subjected to BSD treatment.</title>
        <authorList>
            <person name="Uek A."/>
            <person name="Tonouchi A."/>
        </authorList>
    </citation>
    <scope>NUCLEOTIDE SEQUENCE [LARGE SCALE GENOMIC DNA]</scope>
    <source>
        <strain evidence="9 10">TB5</strain>
    </source>
</reference>
<sequence length="507" mass="56929">MEKQGMVYLVGAGPGDIDLLTRKGERLLRTCEVVIYDRLVSMELLDFVPKTCERIYVGKTVGNHAMKQEEINEIIIKKALENKKVLRLKGGDPFVFGRGGEEVLALQKEKIPYEVVPGVTSVTSCLAYAGIPITHRGSSNSFHVITGHTKDSDNQLTDNYEYLAKLDGTLVFLMGMGNLDRIVEQLIAYGKDKNTPVAIIYKGTTIQQKVVRGTLDTIYQKVLEQKIKSPSIIVVGDVAGLHMEKIHQGVLNGIRIGITGTNKLTDKLKFLLEDNGAKVLNLSFLKVEEIKEEDSLYNTIHRIGDYNWIVFTSTNGVEVFFHRLLKEKIDYRIFSNMKFAVVGKGTEEALLRKGFQADYMPTKYTTKDLGEGLKNILKKEESVLLVRAKEASIELVNILKEANIQYHDLAIYDLSIDEEKKNSVLEYIDDIDVITFASSSGVRSLLGELSIEKKEQLRQKKIVCIGDITAKTLESYGYDNYIIAEEYTADGMVEKIVESYTQKAAKK</sequence>
<dbReference type="InterPro" id="IPR035996">
    <property type="entry name" value="4pyrrol_Methylase_sf"/>
</dbReference>
<keyword evidence="5" id="KW-0627">Porphyrin biosynthesis</keyword>
<gene>
    <name evidence="9" type="primary">cobA/hemD</name>
    <name evidence="9" type="ORF">bsdtb5_34660</name>
</gene>
<evidence type="ECO:0000259" key="7">
    <source>
        <dbReference type="Pfam" id="PF00590"/>
    </source>
</evidence>
<name>A0A7R7ENK2_9FIRM</name>
<dbReference type="FunFam" id="3.40.1010.10:FF:000001">
    <property type="entry name" value="Siroheme synthase"/>
    <property type="match status" value="1"/>
</dbReference>
<evidence type="ECO:0000256" key="4">
    <source>
        <dbReference type="ARBA" id="ARBA00022691"/>
    </source>
</evidence>
<evidence type="ECO:0000313" key="9">
    <source>
        <dbReference type="EMBL" id="BCN32171.1"/>
    </source>
</evidence>
<dbReference type="SUPFAM" id="SSF69618">
    <property type="entry name" value="HemD-like"/>
    <property type="match status" value="1"/>
</dbReference>
<keyword evidence="3 6" id="KW-0808">Transferase</keyword>
<dbReference type="NCBIfam" id="NF004790">
    <property type="entry name" value="PRK06136.1"/>
    <property type="match status" value="1"/>
</dbReference>
<dbReference type="KEGG" id="ahb:bsdtb5_34660"/>
<dbReference type="Pfam" id="PF02602">
    <property type="entry name" value="HEM4"/>
    <property type="match status" value="1"/>
</dbReference>
<dbReference type="InterPro" id="IPR014776">
    <property type="entry name" value="4pyrrole_Mease_sub2"/>
</dbReference>
<dbReference type="GO" id="GO:0032259">
    <property type="term" value="P:methylation"/>
    <property type="evidence" value="ECO:0007669"/>
    <property type="project" value="UniProtKB-KW"/>
</dbReference>
<dbReference type="GO" id="GO:0004852">
    <property type="term" value="F:uroporphyrinogen-III synthase activity"/>
    <property type="evidence" value="ECO:0007669"/>
    <property type="project" value="InterPro"/>
</dbReference>
<protein>
    <recommendedName>
        <fullName evidence="1">uroporphyrinogen-III C-methyltransferase</fullName>
        <ecNumber evidence="1">2.1.1.107</ecNumber>
    </recommendedName>
</protein>
<evidence type="ECO:0000256" key="6">
    <source>
        <dbReference type="RuleBase" id="RU003960"/>
    </source>
</evidence>
<dbReference type="InterPro" id="IPR036108">
    <property type="entry name" value="4pyrrol_syn_uPrphyn_synt_sf"/>
</dbReference>
<evidence type="ECO:0000256" key="2">
    <source>
        <dbReference type="ARBA" id="ARBA00022603"/>
    </source>
</evidence>
<dbReference type="SUPFAM" id="SSF53790">
    <property type="entry name" value="Tetrapyrrole methylase"/>
    <property type="match status" value="1"/>
</dbReference>